<dbReference type="Proteomes" id="UP001049176">
    <property type="component" value="Chromosome 5"/>
</dbReference>
<dbReference type="OrthoDB" id="2946818at2759"/>
<keyword evidence="2" id="KW-1185">Reference proteome</keyword>
<dbReference type="KEGG" id="more:E1B28_008439"/>
<accession>A0A9P7US48</accession>
<dbReference type="AlphaFoldDB" id="A0A9P7US48"/>
<reference evidence="1" key="1">
    <citation type="journal article" date="2021" name="Genome Biol. Evol.">
        <title>The assembled and annotated genome of the fairy-ring fungus Marasmius oreades.</title>
        <authorList>
            <person name="Hiltunen M."/>
            <person name="Ament-Velasquez S.L."/>
            <person name="Johannesson H."/>
        </authorList>
    </citation>
    <scope>NUCLEOTIDE SEQUENCE</scope>
    <source>
        <strain evidence="1">03SP1</strain>
    </source>
</reference>
<name>A0A9P7US48_9AGAR</name>
<proteinExistence type="predicted"/>
<organism evidence="1 2">
    <name type="scientific">Marasmius oreades</name>
    <name type="common">fairy-ring Marasmius</name>
    <dbReference type="NCBI Taxonomy" id="181124"/>
    <lineage>
        <taxon>Eukaryota</taxon>
        <taxon>Fungi</taxon>
        <taxon>Dikarya</taxon>
        <taxon>Basidiomycota</taxon>
        <taxon>Agaricomycotina</taxon>
        <taxon>Agaricomycetes</taxon>
        <taxon>Agaricomycetidae</taxon>
        <taxon>Agaricales</taxon>
        <taxon>Marasmiineae</taxon>
        <taxon>Marasmiaceae</taxon>
        <taxon>Marasmius</taxon>
    </lineage>
</organism>
<protein>
    <submittedName>
        <fullName evidence="1">Uncharacterized protein</fullName>
    </submittedName>
</protein>
<dbReference type="RefSeq" id="XP_043008528.1">
    <property type="nucleotide sequence ID" value="XM_043153244.1"/>
</dbReference>
<dbReference type="EMBL" id="CM032185">
    <property type="protein sequence ID" value="KAG7092058.1"/>
    <property type="molecule type" value="Genomic_DNA"/>
</dbReference>
<gene>
    <name evidence="1" type="ORF">E1B28_008439</name>
</gene>
<evidence type="ECO:0000313" key="2">
    <source>
        <dbReference type="Proteomes" id="UP001049176"/>
    </source>
</evidence>
<sequence>MMLDKEFAKHLITLMLSGDDWRFCRDPLRYKLKVCEAAGRPLLSATVIETLRVEEIEKRLGQSVAEIHAIVASGKGKGRIKNEAAVVPSVYNYTSPPKFTANTSFAGPN</sequence>
<comment type="caution">
    <text evidence="1">The sequence shown here is derived from an EMBL/GenBank/DDBJ whole genome shotgun (WGS) entry which is preliminary data.</text>
</comment>
<dbReference type="GeneID" id="66077515"/>
<evidence type="ECO:0000313" key="1">
    <source>
        <dbReference type="EMBL" id="KAG7092058.1"/>
    </source>
</evidence>